<dbReference type="AlphaFoldDB" id="A0A518EKG6"/>
<organism evidence="1 2">
    <name type="scientific">Saltatorellus ferox</name>
    <dbReference type="NCBI Taxonomy" id="2528018"/>
    <lineage>
        <taxon>Bacteria</taxon>
        <taxon>Pseudomonadati</taxon>
        <taxon>Planctomycetota</taxon>
        <taxon>Planctomycetia</taxon>
        <taxon>Planctomycetia incertae sedis</taxon>
        <taxon>Saltatorellus</taxon>
    </lineage>
</organism>
<dbReference type="Proteomes" id="UP000320390">
    <property type="component" value="Chromosome"/>
</dbReference>
<accession>A0A518EKG6</accession>
<gene>
    <name evidence="1" type="ORF">Poly30_00800</name>
</gene>
<sequence length="521" mass="56123">MRRRHPSGSSRTKLSVASLAALAVLPLVSCVSYTTERPLKLTGAPADWQPLPYHVAVIPMDESKVQVLPDGVDRQGAPFAFDFQPLGAASGQSRDEHSLLTLRLCEVLEANAFSTVKVLPRPTVEEYEALSSAGLLPSYWVAAAREARADLLLDVDSFSYPVKPESRANLLSFALFLAGPVELFFPDRSYSFEGVNLEASLYDIEGLEAPRYFSTAQLLRTLELAGTDGEEGSVASDAIARASDFQFEPVQGGTIQGTLRQFIVSPDPLEFRFGDRLGGGPSKPAFWTSVLIPSAWLQQDSGAFSEKLTNDTAIALAQDLAREIVEGDHAYIVGRPSSASGLLFDAKTASLTRSESMDGVLELHANIRRPASAFDRPQVRVMGKTYSIDFRTGAPALAPMPGPDLRSAVLASAQEGRVLGDLQAVDGLDGRYDQSITLYLPAPTEVGVRGASTSLFPSLSPLVPLESVQLILGEDLGSRGFREKSWTFNFDRVYSESELERLMTGTVAASSSTIPASVEGQ</sequence>
<proteinExistence type="predicted"/>
<keyword evidence="2" id="KW-1185">Reference proteome</keyword>
<evidence type="ECO:0000313" key="2">
    <source>
        <dbReference type="Proteomes" id="UP000320390"/>
    </source>
</evidence>
<name>A0A518EKG6_9BACT</name>
<evidence type="ECO:0000313" key="1">
    <source>
        <dbReference type="EMBL" id="QDV04589.1"/>
    </source>
</evidence>
<dbReference type="RefSeq" id="WP_145194043.1">
    <property type="nucleotide sequence ID" value="NZ_CP036434.1"/>
</dbReference>
<dbReference type="EMBL" id="CP036434">
    <property type="protein sequence ID" value="QDV04589.1"/>
    <property type="molecule type" value="Genomic_DNA"/>
</dbReference>
<reference evidence="1 2" key="1">
    <citation type="submission" date="2019-02" db="EMBL/GenBank/DDBJ databases">
        <title>Deep-cultivation of Planctomycetes and their phenomic and genomic characterization uncovers novel biology.</title>
        <authorList>
            <person name="Wiegand S."/>
            <person name="Jogler M."/>
            <person name="Boedeker C."/>
            <person name="Pinto D."/>
            <person name="Vollmers J."/>
            <person name="Rivas-Marin E."/>
            <person name="Kohn T."/>
            <person name="Peeters S.H."/>
            <person name="Heuer A."/>
            <person name="Rast P."/>
            <person name="Oberbeckmann S."/>
            <person name="Bunk B."/>
            <person name="Jeske O."/>
            <person name="Meyerdierks A."/>
            <person name="Storesund J.E."/>
            <person name="Kallscheuer N."/>
            <person name="Luecker S."/>
            <person name="Lage O.M."/>
            <person name="Pohl T."/>
            <person name="Merkel B.J."/>
            <person name="Hornburger P."/>
            <person name="Mueller R.-W."/>
            <person name="Bruemmer F."/>
            <person name="Labrenz M."/>
            <person name="Spormann A.M."/>
            <person name="Op den Camp H."/>
            <person name="Overmann J."/>
            <person name="Amann R."/>
            <person name="Jetten M.S.M."/>
            <person name="Mascher T."/>
            <person name="Medema M.H."/>
            <person name="Devos D.P."/>
            <person name="Kaster A.-K."/>
            <person name="Ovreas L."/>
            <person name="Rohde M."/>
            <person name="Galperin M.Y."/>
            <person name="Jogler C."/>
        </authorList>
    </citation>
    <scope>NUCLEOTIDE SEQUENCE [LARGE SCALE GENOMIC DNA]</scope>
    <source>
        <strain evidence="1 2">Poly30</strain>
    </source>
</reference>
<protein>
    <submittedName>
        <fullName evidence="1">Uncharacterized protein</fullName>
    </submittedName>
</protein>